<evidence type="ECO:0000313" key="4">
    <source>
        <dbReference type="Proteomes" id="UP000790347"/>
    </source>
</evidence>
<proteinExistence type="predicted"/>
<feature type="compositionally biased region" description="Polar residues" evidence="1">
    <location>
        <begin position="17"/>
        <end position="27"/>
    </location>
</feature>
<sequence>MKRSDESEKQHEMADQQMPSFSQSYHSESFLKKVQRRNEKFSTFVNKVLNRNAQVSDSESPAGSSAETIINKYHVEPGIIYDDDDLQKYASDSDDGDDEIVHQESTIEFENFSRRIEMNEMERIMIILLHQARFNTTNKEIEIFSKSLNNMAYRHCCTTGGEPIVSCSDWDTIITKVPNSFTPTIYKYFYSQCGDIIGPVNELNIPTTCCYSHESCRIIPSQKMKSDSSSFFCYIPLSKWLHHQIPLYYSKLRITRPKESKFFHDLSNSERYRQLVTSSSSCSIPTLTLTLTWDGVAYTNDGSQSMWPLCAYLNELPFQERINNPMLIALHSGSCKPSSDIVIKPLVDELVSLSTDPIIIDVDGNEKKFFVKLLLAIADAPARAVLLNSTQFNGYYGCQCCEIKGTYDNDFKSMLYIPNRKYDNSLSFDFKLRTNISWRSIASNNRGKSTMGIKGNCQLMKLSYVDMSIICPPEAMHSQYLGTVKSIINRWLDDDLATKRWYQVLPNEKKNELKTTKLNKTQLSIVDERLSSIKFPEGVLKAMPQLSQKRNLKSMDYELLLFYGFICFEGIVERGRCENFKQLAFILSKLSSRMISKMTDLRHVDSEIAKFFTSFDQVYSSKERFMWKINVHFLAHFLDMVKNYGPLPVQTAYFTENTMGLIAKRVKTGTNVTQQVMKKFLTYQSIISSCRNNTSHMSEMFLKSLYNYMPKLCPNNTPIKVFQEVYKPIGAENKLLGQGTFQSQKRIRIKEKIVCTRNYNQTAAKSTNNHCIKTEIGKYYIVEKIIKNDRNETYLICNEFLNCQKLLLRTTERKLENLHFSYIKTFSKISTMTVKLKCSDFFELATYANVNGVNYLFDIFNKHL</sequence>
<reference evidence="2" key="2">
    <citation type="submission" date="2020-06" db="EMBL/GenBank/DDBJ databases">
        <authorList>
            <person name="Ji K."/>
            <person name="Li J."/>
        </authorList>
    </citation>
    <scope>NUCLEOTIDE SEQUENCE</scope>
    <source>
        <strain evidence="2">JKM2019</strain>
        <tissue evidence="2">Whole body</tissue>
    </source>
</reference>
<dbReference type="EMBL" id="SDOV01000003">
    <property type="protein sequence ID" value="KAH7642864.1"/>
    <property type="molecule type" value="Genomic_DNA"/>
</dbReference>
<dbReference type="Proteomes" id="UP000790347">
    <property type="component" value="Unassembled WGS sequence"/>
</dbReference>
<name>A0A922I2V2_DERFA</name>
<dbReference type="InterPro" id="IPR004242">
    <property type="entry name" value="Transposase_21"/>
</dbReference>
<comment type="caution">
    <text evidence="3">The sequence shown here is derived from an EMBL/GenBank/DDBJ whole genome shotgun (WGS) entry which is preliminary data.</text>
</comment>
<feature type="region of interest" description="Disordered" evidence="1">
    <location>
        <begin position="1"/>
        <end position="29"/>
    </location>
</feature>
<dbReference type="EMBL" id="ASGP02000002">
    <property type="protein sequence ID" value="KAH9520562.1"/>
    <property type="molecule type" value="Genomic_DNA"/>
</dbReference>
<evidence type="ECO:0000313" key="2">
    <source>
        <dbReference type="EMBL" id="KAH7642864.1"/>
    </source>
</evidence>
<feature type="compositionally biased region" description="Basic and acidic residues" evidence="1">
    <location>
        <begin position="1"/>
        <end position="14"/>
    </location>
</feature>
<evidence type="ECO:0000313" key="3">
    <source>
        <dbReference type="EMBL" id="KAH9520562.1"/>
    </source>
</evidence>
<protein>
    <submittedName>
        <fullName evidence="3">Uncharacterized protein</fullName>
    </submittedName>
</protein>
<accession>A0A922I2V2</accession>
<keyword evidence="4" id="KW-1185">Reference proteome</keyword>
<organism evidence="3 4">
    <name type="scientific">Dermatophagoides farinae</name>
    <name type="common">American house dust mite</name>
    <dbReference type="NCBI Taxonomy" id="6954"/>
    <lineage>
        <taxon>Eukaryota</taxon>
        <taxon>Metazoa</taxon>
        <taxon>Ecdysozoa</taxon>
        <taxon>Arthropoda</taxon>
        <taxon>Chelicerata</taxon>
        <taxon>Arachnida</taxon>
        <taxon>Acari</taxon>
        <taxon>Acariformes</taxon>
        <taxon>Sarcoptiformes</taxon>
        <taxon>Astigmata</taxon>
        <taxon>Psoroptidia</taxon>
        <taxon>Analgoidea</taxon>
        <taxon>Pyroglyphidae</taxon>
        <taxon>Dermatophagoidinae</taxon>
        <taxon>Dermatophagoides</taxon>
    </lineage>
</organism>
<dbReference type="PANTHER" id="PTHR46579:SF1">
    <property type="entry name" value="F5_8 TYPE C DOMAIN-CONTAINING PROTEIN"/>
    <property type="match status" value="1"/>
</dbReference>
<dbReference type="OrthoDB" id="6516771at2759"/>
<reference evidence="3" key="4">
    <citation type="journal article" date="2022" name="Res Sq">
        <title>Comparative Genomics Reveals Insights into the Divergent Evolution of Astigmatic Mites and Household Pest Adaptations.</title>
        <authorList>
            <person name="Xiong Q."/>
            <person name="Wan A.T.-Y."/>
            <person name="Liu X.-Y."/>
            <person name="Fung C.S.-H."/>
            <person name="Xiao X."/>
            <person name="Malainual N."/>
            <person name="Hou J."/>
            <person name="Wang L."/>
            <person name="Wang M."/>
            <person name="Yang K."/>
            <person name="Cui Y."/>
            <person name="Leung E."/>
            <person name="Nong W."/>
            <person name="Shin S.-K."/>
            <person name="Au S."/>
            <person name="Jeong K.Y."/>
            <person name="Chew F.T."/>
            <person name="Hui J."/>
            <person name="Leung T.F."/>
            <person name="Tungtrongchitr A."/>
            <person name="Zhong N."/>
            <person name="Liu Z."/>
            <person name="Tsui S."/>
        </authorList>
    </citation>
    <scope>NUCLEOTIDE SEQUENCE</scope>
    <source>
        <strain evidence="3">Derf</strain>
        <tissue evidence="3">Whole organism</tissue>
    </source>
</reference>
<dbReference type="PANTHER" id="PTHR46579">
    <property type="entry name" value="F5/8 TYPE C DOMAIN-CONTAINING PROTEIN-RELATED"/>
    <property type="match status" value="1"/>
</dbReference>
<reference evidence="2" key="3">
    <citation type="journal article" date="2021" name="World Allergy Organ. J.">
        <title>Chromosome-level assembly of Dermatophagoides farinae genome and transcriptome reveals two novel allergens Der f 37 and Der f 39.</title>
        <authorList>
            <person name="Chen J."/>
            <person name="Cai Z."/>
            <person name="Fan D."/>
            <person name="Hu J."/>
            <person name="Hou Y."/>
            <person name="He Y."/>
            <person name="Zhang Z."/>
            <person name="Zhao Z."/>
            <person name="Gao P."/>
            <person name="Hu W."/>
            <person name="Sun J."/>
            <person name="Li J."/>
            <person name="Ji K."/>
        </authorList>
    </citation>
    <scope>NUCLEOTIDE SEQUENCE</scope>
    <source>
        <strain evidence="2">JKM2019</strain>
    </source>
</reference>
<dbReference type="Proteomes" id="UP000828236">
    <property type="component" value="Unassembled WGS sequence"/>
</dbReference>
<reference evidence="3" key="1">
    <citation type="submission" date="2013-05" db="EMBL/GenBank/DDBJ databases">
        <authorList>
            <person name="Yim A.K.Y."/>
            <person name="Chan T.F."/>
            <person name="Ji K.M."/>
            <person name="Liu X.Y."/>
            <person name="Zhou J.W."/>
            <person name="Li R.Q."/>
            <person name="Yang K.Y."/>
            <person name="Li J."/>
            <person name="Li M."/>
            <person name="Law P.T.W."/>
            <person name="Wu Y.L."/>
            <person name="Cai Z.L."/>
            <person name="Qin H."/>
            <person name="Bao Y."/>
            <person name="Leung R.K.K."/>
            <person name="Ng P.K.S."/>
            <person name="Zou J."/>
            <person name="Zhong X.J."/>
            <person name="Ran P.X."/>
            <person name="Zhong N.S."/>
            <person name="Liu Z.G."/>
            <person name="Tsui S.K.W."/>
        </authorList>
    </citation>
    <scope>NUCLEOTIDE SEQUENCE</scope>
    <source>
        <strain evidence="3">Derf</strain>
        <tissue evidence="3">Whole organism</tissue>
    </source>
</reference>
<evidence type="ECO:0000256" key="1">
    <source>
        <dbReference type="SAM" id="MobiDB-lite"/>
    </source>
</evidence>
<dbReference type="Pfam" id="PF02992">
    <property type="entry name" value="Transposase_21"/>
    <property type="match status" value="1"/>
</dbReference>
<dbReference type="AlphaFoldDB" id="A0A922I2V2"/>
<gene>
    <name evidence="3" type="ORF">DERF_004264</name>
    <name evidence="2" type="ORF">HUG17_9555</name>
</gene>